<dbReference type="InterPro" id="IPR051472">
    <property type="entry name" value="T3SS_Stator/FliH"/>
</dbReference>
<evidence type="ECO:0000259" key="8">
    <source>
        <dbReference type="Pfam" id="PF02108"/>
    </source>
</evidence>
<evidence type="ECO:0000256" key="2">
    <source>
        <dbReference type="ARBA" id="ARBA00006602"/>
    </source>
</evidence>
<keyword evidence="9" id="KW-0282">Flagellum</keyword>
<keyword evidence="4" id="KW-1005">Bacterial flagellum biogenesis</keyword>
<keyword evidence="7" id="KW-0175">Coiled coil</keyword>
<dbReference type="RefSeq" id="WP_035414096.1">
    <property type="nucleotide sequence ID" value="NZ_LVVL01000001.1"/>
</dbReference>
<gene>
    <name evidence="9" type="ORF">A3783_03810</name>
</gene>
<dbReference type="Pfam" id="PF02108">
    <property type="entry name" value="FliH"/>
    <property type="match status" value="1"/>
</dbReference>
<keyword evidence="6" id="KW-1006">Bacterial flagellum protein export</keyword>
<protein>
    <submittedName>
        <fullName evidence="9">Flagellar assembly protein FliH</fullName>
    </submittedName>
</protein>
<evidence type="ECO:0000256" key="6">
    <source>
        <dbReference type="ARBA" id="ARBA00023225"/>
    </source>
</evidence>
<proteinExistence type="inferred from homology"/>
<keyword evidence="9" id="KW-0969">Cilium</keyword>
<evidence type="ECO:0000256" key="3">
    <source>
        <dbReference type="ARBA" id="ARBA00022448"/>
    </source>
</evidence>
<dbReference type="Proteomes" id="UP000078447">
    <property type="component" value="Unassembled WGS sequence"/>
</dbReference>
<dbReference type="PANTHER" id="PTHR34982">
    <property type="entry name" value="YOP PROTEINS TRANSLOCATION PROTEIN L"/>
    <property type="match status" value="1"/>
</dbReference>
<evidence type="ECO:0000256" key="7">
    <source>
        <dbReference type="SAM" id="Coils"/>
    </source>
</evidence>
<evidence type="ECO:0000313" key="10">
    <source>
        <dbReference type="Proteomes" id="UP000078447"/>
    </source>
</evidence>
<evidence type="ECO:0000256" key="4">
    <source>
        <dbReference type="ARBA" id="ARBA00022795"/>
    </source>
</evidence>
<evidence type="ECO:0000256" key="1">
    <source>
        <dbReference type="ARBA" id="ARBA00003041"/>
    </source>
</evidence>
<accession>A0ABX2VA25</accession>
<keyword evidence="5" id="KW-0653">Protein transport</keyword>
<name>A0ABX2VA25_9BACL</name>
<dbReference type="InterPro" id="IPR018035">
    <property type="entry name" value="Flagellar_FliH/T3SS_HrpE"/>
</dbReference>
<keyword evidence="3" id="KW-0813">Transport</keyword>
<keyword evidence="10" id="KW-1185">Reference proteome</keyword>
<dbReference type="EMBL" id="LVVL01000001">
    <property type="protein sequence ID" value="OAN15079.1"/>
    <property type="molecule type" value="Genomic_DNA"/>
</dbReference>
<organism evidence="9 10">
    <name type="scientific">Exiguobacterium undae</name>
    <dbReference type="NCBI Taxonomy" id="169177"/>
    <lineage>
        <taxon>Bacteria</taxon>
        <taxon>Bacillati</taxon>
        <taxon>Bacillota</taxon>
        <taxon>Bacilli</taxon>
        <taxon>Bacillales</taxon>
        <taxon>Bacillales Family XII. Incertae Sedis</taxon>
        <taxon>Exiguobacterium</taxon>
    </lineage>
</organism>
<feature type="coiled-coil region" evidence="7">
    <location>
        <begin position="43"/>
        <end position="70"/>
    </location>
</feature>
<dbReference type="PANTHER" id="PTHR34982:SF1">
    <property type="entry name" value="FLAGELLAR ASSEMBLY PROTEIN FLIH"/>
    <property type="match status" value="1"/>
</dbReference>
<evidence type="ECO:0000313" key="9">
    <source>
        <dbReference type="EMBL" id="OAN15079.1"/>
    </source>
</evidence>
<evidence type="ECO:0000256" key="5">
    <source>
        <dbReference type="ARBA" id="ARBA00022927"/>
    </source>
</evidence>
<comment type="function">
    <text evidence="1">Needed for flagellar regrowth and assembly.</text>
</comment>
<feature type="domain" description="Flagellar assembly protein FliH/Type III secretion system HrpE" evidence="8">
    <location>
        <begin position="103"/>
        <end position="223"/>
    </location>
</feature>
<comment type="similarity">
    <text evidence="2">Belongs to the FliH family.</text>
</comment>
<sequence length="241" mass="27758">MISLSNVIKRQIVFERDQKTIFHQTSSPQTVDPEPVVSYEEMMNEGQERLQQQQAVLEQQEQARRAALEQDRIAVLEEARQQGYADGFESGQQAGQNVYQQRIEETNQFTQRLEQMFADRIVMMEDELCALSLQLTHQFLERLHDTDEEALYQTIHKLILQFRDREKLIVYTSAEDFERVVLLEERLHTILGGTATISLRIDPELAARDFRVDSENGAITGGLTAGYDLLLAQLSEVLQDV</sequence>
<keyword evidence="9" id="KW-0966">Cell projection</keyword>
<reference evidence="9 10" key="1">
    <citation type="submission" date="2016-03" db="EMBL/GenBank/DDBJ databases">
        <authorList>
            <person name="Cho S.-Y."/>
            <person name="Lim S."/>
            <person name="Kim H."/>
            <person name="Soh E.H."/>
            <person name="Moon J.S."/>
        </authorList>
    </citation>
    <scope>NUCLEOTIDE SEQUENCE [LARGE SCALE GENOMIC DNA]</scope>
    <source>
        <strain evidence="9 10">KCTC 3810</strain>
    </source>
</reference>
<comment type="caution">
    <text evidence="9">The sequence shown here is derived from an EMBL/GenBank/DDBJ whole genome shotgun (WGS) entry which is preliminary data.</text>
</comment>